<dbReference type="AlphaFoldDB" id="T2GDR2"/>
<dbReference type="InterPro" id="IPR045784">
    <property type="entry name" value="Radical_SAM_N2"/>
</dbReference>
<dbReference type="PANTHER" id="PTHR42731:SF1">
    <property type="entry name" value="RADICAL SAM DOMAIN PROTEIN"/>
    <property type="match status" value="1"/>
</dbReference>
<dbReference type="eggNOG" id="COG5011">
    <property type="taxonomic scope" value="Bacteria"/>
</dbReference>
<reference evidence="2 3" key="1">
    <citation type="journal article" date="2013" name="J. Bacteriol.">
        <title>Roles of HynAB and Ech, the only two hydrogenases found in the model sulfate reducer Desulfovibrio gigas.</title>
        <authorList>
            <person name="Morais-Silva F.O."/>
            <person name="Santos C.I."/>
            <person name="Rodrigues R."/>
            <person name="Pereira I.A."/>
            <person name="Rodrigues-Pousada C."/>
        </authorList>
    </citation>
    <scope>NUCLEOTIDE SEQUENCE [LARGE SCALE GENOMIC DNA]</scope>
    <source>
        <strain evidence="3">ATCC 19364 / DSM 1382 / NCIMB 9332 / VKM B-1759</strain>
    </source>
</reference>
<dbReference type="PATRIC" id="fig|1121448.10.peg.2952"/>
<reference evidence="3" key="2">
    <citation type="submission" date="2013-07" db="EMBL/GenBank/DDBJ databases">
        <authorList>
            <person name="Morais-Silva F.O."/>
            <person name="Rezende A.M."/>
            <person name="Pimentel C."/>
            <person name="Resende D.M."/>
            <person name="Santos C.I."/>
            <person name="Clemente C."/>
            <person name="de Oliveira L.M."/>
            <person name="da Silva S.M."/>
            <person name="Costa D.A."/>
            <person name="Varela-Raposo A."/>
            <person name="Horacio E.C.A."/>
            <person name="Matos M."/>
            <person name="Flores O."/>
            <person name="Ruiz J.C."/>
            <person name="Rodrigues-Pousada C."/>
        </authorList>
    </citation>
    <scope>NUCLEOTIDE SEQUENCE [LARGE SCALE GENOMIC DNA]</scope>
    <source>
        <strain evidence="3">ATCC 19364 / DSM 1382 / NCIMB 9332 / VKM B-1759</strain>
    </source>
</reference>
<proteinExistence type="predicted"/>
<dbReference type="STRING" id="1121448.DGI_2992"/>
<dbReference type="Pfam" id="PF19864">
    <property type="entry name" value="Radical_SAM_N2"/>
    <property type="match status" value="1"/>
</dbReference>
<dbReference type="SFLD" id="SFLDG01082">
    <property type="entry name" value="B12-binding_domain_containing"/>
    <property type="match status" value="1"/>
</dbReference>
<protein>
    <recommendedName>
        <fullName evidence="1">Radical SAM core domain-containing protein</fullName>
    </recommendedName>
</protein>
<dbReference type="InterPro" id="IPR023862">
    <property type="entry name" value="CHP03960_rSAM"/>
</dbReference>
<dbReference type="InterPro" id="IPR007197">
    <property type="entry name" value="rSAM"/>
</dbReference>
<dbReference type="Gene3D" id="3.80.30.20">
    <property type="entry name" value="tm_1862 like domain"/>
    <property type="match status" value="1"/>
</dbReference>
<dbReference type="GO" id="GO:0003824">
    <property type="term" value="F:catalytic activity"/>
    <property type="evidence" value="ECO:0007669"/>
    <property type="project" value="InterPro"/>
</dbReference>
<dbReference type="eggNOG" id="COG1032">
    <property type="taxonomic scope" value="Bacteria"/>
</dbReference>
<dbReference type="InterPro" id="IPR018768">
    <property type="entry name" value="DUF2344"/>
</dbReference>
<sequence length="836" mass="92670">MRTLLPLLPRPTRYLGSEDGSLRTPPDPCRARIALAFPDLYEVGMSYTGQAILLHTVNSRPGLFAERVYAPDDEAAAIMASHGARLSTLETGTPLAQCDVVGFHLTHELCATTALWMLDLAGIPRRSEQRAPDAPAGSQAEFGGWPLILGGGGITCNAEFLTPFLDVMVLGDGEFILPDVLEMVADFRDAGRTRRELLQALAAVPGLYVPSVPQARVERVFVPDLNAVDYPLRSPQAFGAVHDRYTIEIARGCTRGCRFCHAGMVYRPVRERSLDTLETIVEQGIQDSGYEEISFLSLSTGDFSALEQLFDRSLPCCRAEQVAISLPSLRVGSISPTVMAKIAGLRRTGVTIAPEAGSQRLRDVINKGVTEEALLEHVRELFRLGWDQVKLYFMLGLPTETRADMDAILDLCRKVEAVGREVKDRPGRLQVTAAVSTFVPKPHTPFQWDRQLSLGETRERIGYLKSLFKPHRRLALKFHMSEMSWLEGVFSRADRRLAQAVELACDMGVRFDSWTDRLDISIWRQVFAQCGIEADTYLDARDPAAPLPWDHLHPGVRKEFLLAERRRALAGSLTEDCRYGRCTRCGACEHEPAHHLNQATRDQAAPATILQDETEQAAPAKASLGDKAVQLRLWYETLGPAAYLSQRELAQVFERAFRRARLPLSFSQGFHPLPRVSFGRALPVGVESLQECLDLWLREAIEPAEALRRLGGRFPAGIALTAVEDIGPQKQVLDSMTDLYRLELPEEHPLRDRLPALLAEFLALPSSLLTVSGKKGDRTLEVRPMLATAEMIAPGQAELRLDWTAGYVNPLALVRHILRDAAPGSFRLLKVRHGAG</sequence>
<dbReference type="SFLD" id="SFLDS00029">
    <property type="entry name" value="Radical_SAM"/>
    <property type="match status" value="1"/>
</dbReference>
<dbReference type="EMBL" id="CP006585">
    <property type="protein sequence ID" value="AGW14715.1"/>
    <property type="molecule type" value="Genomic_DNA"/>
</dbReference>
<dbReference type="PANTHER" id="PTHR42731">
    <property type="entry name" value="SLL1084 PROTEIN"/>
    <property type="match status" value="1"/>
</dbReference>
<dbReference type="HOGENOM" id="CLU_011543_4_0_7"/>
<dbReference type="InterPro" id="IPR023404">
    <property type="entry name" value="rSAM_horseshoe"/>
</dbReference>
<organism evidence="2 3">
    <name type="scientific">Megalodesulfovibrio gigas (strain ATCC 19364 / DSM 1382 / NCIMB 9332 / VKM B-1759)</name>
    <name type="common">Desulfovibrio gigas</name>
    <dbReference type="NCBI Taxonomy" id="1121448"/>
    <lineage>
        <taxon>Bacteria</taxon>
        <taxon>Pseudomonadati</taxon>
        <taxon>Thermodesulfobacteriota</taxon>
        <taxon>Desulfovibrionia</taxon>
        <taxon>Desulfovibrionales</taxon>
        <taxon>Desulfovibrionaceae</taxon>
        <taxon>Megalodesulfovibrio</taxon>
    </lineage>
</organism>
<dbReference type="KEGG" id="dgg:DGI_2992"/>
<dbReference type="Pfam" id="PF10105">
    <property type="entry name" value="DUF2344"/>
    <property type="match status" value="1"/>
</dbReference>
<dbReference type="SUPFAM" id="SSF102114">
    <property type="entry name" value="Radical SAM enzymes"/>
    <property type="match status" value="1"/>
</dbReference>
<evidence type="ECO:0000259" key="1">
    <source>
        <dbReference type="PROSITE" id="PS51918"/>
    </source>
</evidence>
<dbReference type="NCBIfam" id="TIGR03960">
    <property type="entry name" value="rSAM_fuse_unch"/>
    <property type="match status" value="1"/>
</dbReference>
<dbReference type="Proteomes" id="UP000016587">
    <property type="component" value="Chromosome"/>
</dbReference>
<dbReference type="InterPro" id="IPR006638">
    <property type="entry name" value="Elp3/MiaA/NifB-like_rSAM"/>
</dbReference>
<evidence type="ECO:0000313" key="2">
    <source>
        <dbReference type="EMBL" id="AGW14715.1"/>
    </source>
</evidence>
<accession>T2GDR2</accession>
<feature type="domain" description="Radical SAM core" evidence="1">
    <location>
        <begin position="239"/>
        <end position="474"/>
    </location>
</feature>
<dbReference type="RefSeq" id="WP_021761782.1">
    <property type="nucleotide sequence ID" value="NC_022444.1"/>
</dbReference>
<dbReference type="SMART" id="SM00729">
    <property type="entry name" value="Elp3"/>
    <property type="match status" value="1"/>
</dbReference>
<evidence type="ECO:0000313" key="3">
    <source>
        <dbReference type="Proteomes" id="UP000016587"/>
    </source>
</evidence>
<dbReference type="NCBIfam" id="TIGR03936">
    <property type="entry name" value="sam_1_link_chp"/>
    <property type="match status" value="1"/>
</dbReference>
<dbReference type="PROSITE" id="PS51918">
    <property type="entry name" value="RADICAL_SAM"/>
    <property type="match status" value="1"/>
</dbReference>
<dbReference type="InterPro" id="IPR058240">
    <property type="entry name" value="rSAM_sf"/>
</dbReference>
<gene>
    <name evidence="2" type="ORF">DGI_2992</name>
</gene>
<dbReference type="CDD" id="cd01335">
    <property type="entry name" value="Radical_SAM"/>
    <property type="match status" value="1"/>
</dbReference>
<keyword evidence="3" id="KW-1185">Reference proteome</keyword>
<dbReference type="Pfam" id="PF04055">
    <property type="entry name" value="Radical_SAM"/>
    <property type="match status" value="1"/>
</dbReference>
<dbReference type="GO" id="GO:0051536">
    <property type="term" value="F:iron-sulfur cluster binding"/>
    <property type="evidence" value="ECO:0007669"/>
    <property type="project" value="InterPro"/>
</dbReference>
<name>T2GDR2_MEGG1</name>
<dbReference type="OrthoDB" id="9806827at2"/>